<comment type="caution">
    <text evidence="2">The sequence shown here is derived from an EMBL/GenBank/DDBJ whole genome shotgun (WGS) entry which is preliminary data.</text>
</comment>
<feature type="compositionally biased region" description="Basic and acidic residues" evidence="1">
    <location>
        <begin position="8"/>
        <end position="28"/>
    </location>
</feature>
<dbReference type="EMBL" id="ATJJ01000145">
    <property type="protein sequence ID" value="EPI45357.1"/>
    <property type="molecule type" value="Genomic_DNA"/>
</dbReference>
<evidence type="ECO:0000313" key="3">
    <source>
        <dbReference type="Proteomes" id="UP000014521"/>
    </source>
</evidence>
<protein>
    <submittedName>
        <fullName evidence="2">Uncharacterized protein</fullName>
    </submittedName>
</protein>
<sequence>MSSLVSFPKHDSTNHDGEFNKKKDESKAKTSINSMSNYIACAQQARPKSDNKKKLQKCRILKVCG</sequence>
<proteinExistence type="predicted"/>
<dbReference type="HOGENOM" id="CLU_3043777_0_0_11"/>
<evidence type="ECO:0000256" key="1">
    <source>
        <dbReference type="SAM" id="MobiDB-lite"/>
    </source>
</evidence>
<name>S4GTM5_GARVA</name>
<accession>S4GTM5</accession>
<organism evidence="2 3">
    <name type="scientific">Gardnerella vaginalis JCP8108</name>
    <dbReference type="NCBI Taxonomy" id="1261066"/>
    <lineage>
        <taxon>Bacteria</taxon>
        <taxon>Bacillati</taxon>
        <taxon>Actinomycetota</taxon>
        <taxon>Actinomycetes</taxon>
        <taxon>Bifidobacteriales</taxon>
        <taxon>Bifidobacteriaceae</taxon>
        <taxon>Gardnerella</taxon>
    </lineage>
</organism>
<dbReference type="Proteomes" id="UP000014521">
    <property type="component" value="Unassembled WGS sequence"/>
</dbReference>
<dbReference type="AlphaFoldDB" id="S4GTM5"/>
<feature type="region of interest" description="Disordered" evidence="1">
    <location>
        <begin position="1"/>
        <end position="30"/>
    </location>
</feature>
<gene>
    <name evidence="2" type="ORF">HMPREF1581_01456</name>
</gene>
<reference evidence="2 3" key="1">
    <citation type="submission" date="2013-06" db="EMBL/GenBank/DDBJ databases">
        <authorList>
            <person name="Weinstock G."/>
            <person name="Sodergren E."/>
            <person name="Lobos E.A."/>
            <person name="Fulton L."/>
            <person name="Fulton R."/>
            <person name="Courtney L."/>
            <person name="Fronick C."/>
            <person name="O'Laughlin M."/>
            <person name="Godfrey J."/>
            <person name="Wilson R.M."/>
            <person name="Miner T."/>
            <person name="Farmer C."/>
            <person name="Delehaunty K."/>
            <person name="Cordes M."/>
            <person name="Minx P."/>
            <person name="Tomlinson C."/>
            <person name="Chen J."/>
            <person name="Wollam A."/>
            <person name="Pepin K.H."/>
            <person name="Bhonagiri V."/>
            <person name="Zhang X."/>
            <person name="Warren W."/>
            <person name="Mitreva M."/>
            <person name="Mardis E.R."/>
            <person name="Wilson R.K."/>
        </authorList>
    </citation>
    <scope>NUCLEOTIDE SEQUENCE [LARGE SCALE GENOMIC DNA]</scope>
    <source>
        <strain evidence="2 3">JCP8108</strain>
    </source>
</reference>
<evidence type="ECO:0000313" key="2">
    <source>
        <dbReference type="EMBL" id="EPI45357.1"/>
    </source>
</evidence>